<accession>A0AAN1WIS4</accession>
<feature type="region of interest" description="Disordered" evidence="1">
    <location>
        <begin position="18"/>
        <end position="47"/>
    </location>
</feature>
<organism evidence="3 4">
    <name type="scientific">Marinagarivorans cellulosilyticus</name>
    <dbReference type="NCBI Taxonomy" id="2721545"/>
    <lineage>
        <taxon>Bacteria</taxon>
        <taxon>Pseudomonadati</taxon>
        <taxon>Pseudomonadota</taxon>
        <taxon>Gammaproteobacteria</taxon>
        <taxon>Cellvibrionales</taxon>
        <taxon>Cellvibrionaceae</taxon>
        <taxon>Marinagarivorans</taxon>
    </lineage>
</organism>
<dbReference type="KEGG" id="marq:MARGE09_P2550"/>
<sequence>MRLTCFVVAAGLLLSLPASAGSSPQPSDDERGNICEGFGPQTPRDIDSAKGRNSVIFTVAPKASEMNLCNIHFHENAEHKAKAFSIYAGDGHDGYNSGYQCKLSKTLSKKERAPTAGSICAGEHGDLVPGDTIEVHWVYSSCDIKPGPTLGACFSESCANPDLRVETQVFTLVNDSAALNFNELQSARNLPKNTGKPVEFLGSTTGPSYNDAVCSPYQVTWSVRPKCAKLDINSVGQWCKSNIFKEDHAHGVRKLVTNPKLLSEF</sequence>
<proteinExistence type="predicted"/>
<dbReference type="Proteomes" id="UP001320119">
    <property type="component" value="Chromosome"/>
</dbReference>
<reference evidence="3 4" key="1">
    <citation type="journal article" date="2022" name="IScience">
        <title>An ultrasensitive nanofiber-based assay for enzymatic hydrolysis and deep-sea microbial degradation of cellulose.</title>
        <authorList>
            <person name="Tsudome M."/>
            <person name="Tachioka M."/>
            <person name="Miyazaki M."/>
            <person name="Uchimura K."/>
            <person name="Tsuda M."/>
            <person name="Takaki Y."/>
            <person name="Deguchi S."/>
        </authorList>
    </citation>
    <scope>NUCLEOTIDE SEQUENCE [LARGE SCALE GENOMIC DNA]</scope>
    <source>
        <strain evidence="3 4">GE09</strain>
    </source>
</reference>
<gene>
    <name evidence="3" type="ORF">MARGE09_P2550</name>
</gene>
<dbReference type="InterPro" id="IPR018883">
    <property type="entry name" value="Delta_CA"/>
</dbReference>
<keyword evidence="4" id="KW-1185">Reference proteome</keyword>
<dbReference type="RefSeq" id="WP_236982623.1">
    <property type="nucleotide sequence ID" value="NZ_AP023086.1"/>
</dbReference>
<evidence type="ECO:0008006" key="5">
    <source>
        <dbReference type="Google" id="ProtNLM"/>
    </source>
</evidence>
<dbReference type="AlphaFoldDB" id="A0AAN1WIS4"/>
<evidence type="ECO:0000256" key="2">
    <source>
        <dbReference type="SAM" id="SignalP"/>
    </source>
</evidence>
<name>A0AAN1WIS4_9GAMM</name>
<dbReference type="EMBL" id="AP023086">
    <property type="protein sequence ID" value="BCD98349.1"/>
    <property type="molecule type" value="Genomic_DNA"/>
</dbReference>
<keyword evidence="2" id="KW-0732">Signal</keyword>
<feature type="chain" id="PRO_5043006144" description="Cadmium carbonic anhydrase" evidence="2">
    <location>
        <begin position="21"/>
        <end position="265"/>
    </location>
</feature>
<evidence type="ECO:0000313" key="3">
    <source>
        <dbReference type="EMBL" id="BCD98349.1"/>
    </source>
</evidence>
<dbReference type="Pfam" id="PF10563">
    <property type="entry name" value="CA_like"/>
    <property type="match status" value="1"/>
</dbReference>
<evidence type="ECO:0000256" key="1">
    <source>
        <dbReference type="SAM" id="MobiDB-lite"/>
    </source>
</evidence>
<feature type="signal peptide" evidence="2">
    <location>
        <begin position="1"/>
        <end position="20"/>
    </location>
</feature>
<evidence type="ECO:0000313" key="4">
    <source>
        <dbReference type="Proteomes" id="UP001320119"/>
    </source>
</evidence>
<protein>
    <recommendedName>
        <fullName evidence="5">Cadmium carbonic anhydrase</fullName>
    </recommendedName>
</protein>